<protein>
    <submittedName>
        <fullName evidence="4">Recombinase family protein</fullName>
    </submittedName>
</protein>
<accession>A0ABR7QFK3</accession>
<gene>
    <name evidence="4" type="ORF">H2O64_21590</name>
</gene>
<organism evidence="4 5">
    <name type="scientific">Kordia aestuariivivens</name>
    <dbReference type="NCBI Taxonomy" id="2759037"/>
    <lineage>
        <taxon>Bacteria</taxon>
        <taxon>Pseudomonadati</taxon>
        <taxon>Bacteroidota</taxon>
        <taxon>Flavobacteriia</taxon>
        <taxon>Flavobacteriales</taxon>
        <taxon>Flavobacteriaceae</taxon>
        <taxon>Kordia</taxon>
    </lineage>
</organism>
<evidence type="ECO:0000259" key="2">
    <source>
        <dbReference type="PROSITE" id="PS51736"/>
    </source>
</evidence>
<sequence>MNVGIYVRVSIIDTKNQESPEIHENRGRKYAESKGWNVTKVYILPSISGKSTLNHSETQRMLEDIRNGTIQTLIFSKLARLARNTQELIHYSNYFQKYEANMVSLGEHIDTSTASGRLFYTMIGAMGQWERENNLERMMASIETRREMGKFVGGNVSHGYKLENAFIVINEEEAPVRKLIYELFLEHKRRSVVARILNERGYRTRKNKKWSDITVTRLIKNSDAKGIRRSNYTGKRTSENPSGLKPKSEWIFDPCPAIVSEELWESCNAILREQEAKNKQTKPLNQKVHLFTSYLYCHNDHKMSLTRKTNKYTCVQCKVRIDKDDLEEIFKTRLEQFIISEEEVNKYSQSSNEEIQLKKDEIEFAENNAKKIDEKMDRLLTLNIEGEIPIKGFKKHYEQLLEQKDQIELNIQTLQRELQEMLDAKNSFSEVLHQSKDLYSKWHTLDRPEKRYIVQSVVNRIEFDGKNINFNLKQIAPLSSLELSQNGQRSGTIS</sequence>
<dbReference type="Gene3D" id="3.40.50.1390">
    <property type="entry name" value="Resolvase, N-terminal catalytic domain"/>
    <property type="match status" value="1"/>
</dbReference>
<name>A0ABR7QFK3_9FLAO</name>
<dbReference type="InterPro" id="IPR011109">
    <property type="entry name" value="DNA_bind_recombinase_dom"/>
</dbReference>
<evidence type="ECO:0000256" key="1">
    <source>
        <dbReference type="SAM" id="Coils"/>
    </source>
</evidence>
<feature type="domain" description="Recombinase" evidence="3">
    <location>
        <begin position="157"/>
        <end position="277"/>
    </location>
</feature>
<dbReference type="InterPro" id="IPR050639">
    <property type="entry name" value="SSR_resolvase"/>
</dbReference>
<dbReference type="PANTHER" id="PTHR30461">
    <property type="entry name" value="DNA-INVERTASE FROM LAMBDOID PROPHAGE"/>
    <property type="match status" value="1"/>
</dbReference>
<feature type="coiled-coil region" evidence="1">
    <location>
        <begin position="348"/>
        <end position="431"/>
    </location>
</feature>
<dbReference type="PROSITE" id="PS51736">
    <property type="entry name" value="RECOMBINASES_3"/>
    <property type="match status" value="1"/>
</dbReference>
<reference evidence="4 5" key="1">
    <citation type="submission" date="2020-07" db="EMBL/GenBank/DDBJ databases">
        <title>Description of Kordia aestuariivivens sp. nov., isolated from a tidal flat.</title>
        <authorList>
            <person name="Park S."/>
            <person name="Yoon J.-H."/>
        </authorList>
    </citation>
    <scope>NUCLEOTIDE SEQUENCE [LARGE SCALE GENOMIC DNA]</scope>
    <source>
        <strain evidence="4 5">YSTF-M3</strain>
    </source>
</reference>
<dbReference type="CDD" id="cd00338">
    <property type="entry name" value="Ser_Recombinase"/>
    <property type="match status" value="1"/>
</dbReference>
<dbReference type="SUPFAM" id="SSF53041">
    <property type="entry name" value="Resolvase-like"/>
    <property type="match status" value="1"/>
</dbReference>
<keyword evidence="5" id="KW-1185">Reference proteome</keyword>
<evidence type="ECO:0000259" key="3">
    <source>
        <dbReference type="PROSITE" id="PS51737"/>
    </source>
</evidence>
<comment type="caution">
    <text evidence="4">The sequence shown here is derived from an EMBL/GenBank/DDBJ whole genome shotgun (WGS) entry which is preliminary data.</text>
</comment>
<feature type="domain" description="Resolvase/invertase-type recombinase catalytic" evidence="2">
    <location>
        <begin position="2"/>
        <end position="149"/>
    </location>
</feature>
<dbReference type="Gene3D" id="3.90.1750.20">
    <property type="entry name" value="Putative Large Serine Recombinase, Chain B, Domain 2"/>
    <property type="match status" value="1"/>
</dbReference>
<dbReference type="Pfam" id="PF00239">
    <property type="entry name" value="Resolvase"/>
    <property type="match status" value="1"/>
</dbReference>
<dbReference type="InterPro" id="IPR036162">
    <property type="entry name" value="Resolvase-like_N_sf"/>
</dbReference>
<proteinExistence type="predicted"/>
<evidence type="ECO:0000313" key="5">
    <source>
        <dbReference type="Proteomes" id="UP000619238"/>
    </source>
</evidence>
<evidence type="ECO:0000313" key="4">
    <source>
        <dbReference type="EMBL" id="MBC8757278.1"/>
    </source>
</evidence>
<dbReference type="EMBL" id="JACGWS010000018">
    <property type="protein sequence ID" value="MBC8757278.1"/>
    <property type="molecule type" value="Genomic_DNA"/>
</dbReference>
<dbReference type="SMART" id="SM00857">
    <property type="entry name" value="Resolvase"/>
    <property type="match status" value="1"/>
</dbReference>
<dbReference type="Proteomes" id="UP000619238">
    <property type="component" value="Unassembled WGS sequence"/>
</dbReference>
<keyword evidence="1" id="KW-0175">Coiled coil</keyword>
<dbReference type="InterPro" id="IPR006119">
    <property type="entry name" value="Resolv_N"/>
</dbReference>
<dbReference type="InterPro" id="IPR038109">
    <property type="entry name" value="DNA_bind_recomb_sf"/>
</dbReference>
<dbReference type="PANTHER" id="PTHR30461:SF23">
    <property type="entry name" value="DNA RECOMBINASE-RELATED"/>
    <property type="match status" value="1"/>
</dbReference>
<dbReference type="Pfam" id="PF07508">
    <property type="entry name" value="Recombinase"/>
    <property type="match status" value="1"/>
</dbReference>
<dbReference type="RefSeq" id="WP_187564321.1">
    <property type="nucleotide sequence ID" value="NZ_JACGWS010000018.1"/>
</dbReference>
<dbReference type="PROSITE" id="PS51737">
    <property type="entry name" value="RECOMBINASE_DNA_BIND"/>
    <property type="match status" value="1"/>
</dbReference>